<feature type="region of interest" description="Disordered" evidence="1">
    <location>
        <begin position="1"/>
        <end position="49"/>
    </location>
</feature>
<comment type="caution">
    <text evidence="2">The sequence shown here is derived from an EMBL/GenBank/DDBJ whole genome shotgun (WGS) entry which is preliminary data.</text>
</comment>
<proteinExistence type="predicted"/>
<gene>
    <name evidence="2" type="ORF">STRIP9103_05549</name>
</gene>
<evidence type="ECO:0000313" key="3">
    <source>
        <dbReference type="Proteomes" id="UP000010411"/>
    </source>
</evidence>
<dbReference type="Proteomes" id="UP000010411">
    <property type="component" value="Unassembled WGS sequence"/>
</dbReference>
<accession>L1KP08</accession>
<organism evidence="2 3">
    <name type="scientific">Streptomyces ipomoeae 91-03</name>
    <dbReference type="NCBI Taxonomy" id="698759"/>
    <lineage>
        <taxon>Bacteria</taxon>
        <taxon>Bacillati</taxon>
        <taxon>Actinomycetota</taxon>
        <taxon>Actinomycetes</taxon>
        <taxon>Kitasatosporales</taxon>
        <taxon>Streptomycetaceae</taxon>
        <taxon>Streptomyces</taxon>
    </lineage>
</organism>
<name>L1KP08_9ACTN</name>
<evidence type="ECO:0000313" key="2">
    <source>
        <dbReference type="EMBL" id="EKX62546.1"/>
    </source>
</evidence>
<protein>
    <submittedName>
        <fullName evidence="2">Uncharacterized protein</fullName>
    </submittedName>
</protein>
<evidence type="ECO:0000256" key="1">
    <source>
        <dbReference type="SAM" id="MobiDB-lite"/>
    </source>
</evidence>
<reference evidence="2 3" key="1">
    <citation type="submission" date="2012-11" db="EMBL/GenBank/DDBJ databases">
        <authorList>
            <person name="Huguet-Tapia J.C."/>
            <person name="Durkin A.S."/>
            <person name="Pettis G.S."/>
            <person name="Badger J.H."/>
        </authorList>
    </citation>
    <scope>NUCLEOTIDE SEQUENCE [LARGE SCALE GENOMIC DNA]</scope>
    <source>
        <strain evidence="2 3">91-03</strain>
    </source>
</reference>
<keyword evidence="3" id="KW-1185">Reference proteome</keyword>
<sequence>MTEQGDKLAALRQLPMARGLPTGKSPNARLRAGNWPNVDQQGDHEAGSC</sequence>
<dbReference type="EMBL" id="AEJC01000510">
    <property type="protein sequence ID" value="EKX62546.1"/>
    <property type="molecule type" value="Genomic_DNA"/>
</dbReference>
<dbReference type="AlphaFoldDB" id="L1KP08"/>